<dbReference type="GO" id="GO:0000785">
    <property type="term" value="C:chromatin"/>
    <property type="evidence" value="ECO:0007669"/>
    <property type="project" value="TreeGrafter"/>
</dbReference>
<dbReference type="GO" id="GO:0000981">
    <property type="term" value="F:DNA-binding transcription factor activity, RNA polymerase II-specific"/>
    <property type="evidence" value="ECO:0007669"/>
    <property type="project" value="TreeGrafter"/>
</dbReference>
<evidence type="ECO:0000256" key="6">
    <source>
        <dbReference type="SAM" id="MobiDB-lite"/>
    </source>
</evidence>
<sequence length="80" mass="8973">MLSPAVPPRLSKPTTRSRAISSTISKAKKQHHICSVCQRPFSTLGHLARHSRLHTGERNHKCPFPGCERRCSCADNLQQQ</sequence>
<dbReference type="PROSITE" id="PS00028">
    <property type="entry name" value="ZINC_FINGER_C2H2_1"/>
    <property type="match status" value="1"/>
</dbReference>
<dbReference type="SUPFAM" id="SSF57667">
    <property type="entry name" value="beta-beta-alpha zinc fingers"/>
    <property type="match status" value="1"/>
</dbReference>
<dbReference type="AlphaFoldDB" id="A0AAD7MDG3"/>
<dbReference type="GO" id="GO:0008270">
    <property type="term" value="F:zinc ion binding"/>
    <property type="evidence" value="ECO:0007669"/>
    <property type="project" value="UniProtKB-KW"/>
</dbReference>
<name>A0AAD7MDG3_9AGAR</name>
<dbReference type="Gene3D" id="3.30.160.60">
    <property type="entry name" value="Classic Zinc Finger"/>
    <property type="match status" value="1"/>
</dbReference>
<evidence type="ECO:0000256" key="3">
    <source>
        <dbReference type="ARBA" id="ARBA00022771"/>
    </source>
</evidence>
<accession>A0AAD7MDG3</accession>
<evidence type="ECO:0000313" key="9">
    <source>
        <dbReference type="Proteomes" id="UP001215598"/>
    </source>
</evidence>
<dbReference type="GO" id="GO:0031519">
    <property type="term" value="C:PcG protein complex"/>
    <property type="evidence" value="ECO:0007669"/>
    <property type="project" value="TreeGrafter"/>
</dbReference>
<evidence type="ECO:0000256" key="4">
    <source>
        <dbReference type="ARBA" id="ARBA00022833"/>
    </source>
</evidence>
<feature type="compositionally biased region" description="Low complexity" evidence="6">
    <location>
        <begin position="14"/>
        <end position="24"/>
    </location>
</feature>
<dbReference type="InterPro" id="IPR036236">
    <property type="entry name" value="Znf_C2H2_sf"/>
</dbReference>
<evidence type="ECO:0000256" key="5">
    <source>
        <dbReference type="PROSITE-ProRule" id="PRU00042"/>
    </source>
</evidence>
<comment type="caution">
    <text evidence="8">The sequence shown here is derived from an EMBL/GenBank/DDBJ whole genome shotgun (WGS) entry which is preliminary data.</text>
</comment>
<organism evidence="8 9">
    <name type="scientific">Mycena metata</name>
    <dbReference type="NCBI Taxonomy" id="1033252"/>
    <lineage>
        <taxon>Eukaryota</taxon>
        <taxon>Fungi</taxon>
        <taxon>Dikarya</taxon>
        <taxon>Basidiomycota</taxon>
        <taxon>Agaricomycotina</taxon>
        <taxon>Agaricomycetes</taxon>
        <taxon>Agaricomycetidae</taxon>
        <taxon>Agaricales</taxon>
        <taxon>Marasmiineae</taxon>
        <taxon>Mycenaceae</taxon>
        <taxon>Mycena</taxon>
    </lineage>
</organism>
<gene>
    <name evidence="8" type="ORF">B0H16DRAFT_1342919</name>
</gene>
<evidence type="ECO:0000256" key="2">
    <source>
        <dbReference type="ARBA" id="ARBA00022737"/>
    </source>
</evidence>
<keyword evidence="9" id="KW-1185">Reference proteome</keyword>
<dbReference type="PANTHER" id="PTHR14003:SF19">
    <property type="entry name" value="YY2 TRANSCRIPTION FACTOR"/>
    <property type="match status" value="1"/>
</dbReference>
<keyword evidence="1" id="KW-0479">Metal-binding</keyword>
<evidence type="ECO:0000256" key="1">
    <source>
        <dbReference type="ARBA" id="ARBA00022723"/>
    </source>
</evidence>
<dbReference type="GO" id="GO:0005667">
    <property type="term" value="C:transcription regulator complex"/>
    <property type="evidence" value="ECO:0007669"/>
    <property type="project" value="TreeGrafter"/>
</dbReference>
<dbReference type="FunFam" id="3.30.160.60:FF:000446">
    <property type="entry name" value="Zinc finger protein"/>
    <property type="match status" value="1"/>
</dbReference>
<evidence type="ECO:0000313" key="8">
    <source>
        <dbReference type="EMBL" id="KAJ7712229.1"/>
    </source>
</evidence>
<keyword evidence="3 5" id="KW-0863">Zinc-finger</keyword>
<reference evidence="8" key="1">
    <citation type="submission" date="2023-03" db="EMBL/GenBank/DDBJ databases">
        <title>Massive genome expansion in bonnet fungi (Mycena s.s.) driven by repeated elements and novel gene families across ecological guilds.</title>
        <authorList>
            <consortium name="Lawrence Berkeley National Laboratory"/>
            <person name="Harder C.B."/>
            <person name="Miyauchi S."/>
            <person name="Viragh M."/>
            <person name="Kuo A."/>
            <person name="Thoen E."/>
            <person name="Andreopoulos B."/>
            <person name="Lu D."/>
            <person name="Skrede I."/>
            <person name="Drula E."/>
            <person name="Henrissat B."/>
            <person name="Morin E."/>
            <person name="Kohler A."/>
            <person name="Barry K."/>
            <person name="LaButti K."/>
            <person name="Morin E."/>
            <person name="Salamov A."/>
            <person name="Lipzen A."/>
            <person name="Mereny Z."/>
            <person name="Hegedus B."/>
            <person name="Baldrian P."/>
            <person name="Stursova M."/>
            <person name="Weitz H."/>
            <person name="Taylor A."/>
            <person name="Grigoriev I.V."/>
            <person name="Nagy L.G."/>
            <person name="Martin F."/>
            <person name="Kauserud H."/>
        </authorList>
    </citation>
    <scope>NUCLEOTIDE SEQUENCE</scope>
    <source>
        <strain evidence="8">CBHHK182m</strain>
    </source>
</reference>
<dbReference type="EMBL" id="JARKIB010000374">
    <property type="protein sequence ID" value="KAJ7712229.1"/>
    <property type="molecule type" value="Genomic_DNA"/>
</dbReference>
<dbReference type="PANTHER" id="PTHR14003">
    <property type="entry name" value="TRANSCRIPTIONAL REPRESSOR PROTEIN YY"/>
    <property type="match status" value="1"/>
</dbReference>
<dbReference type="GO" id="GO:0000978">
    <property type="term" value="F:RNA polymerase II cis-regulatory region sequence-specific DNA binding"/>
    <property type="evidence" value="ECO:0007669"/>
    <property type="project" value="TreeGrafter"/>
</dbReference>
<evidence type="ECO:0000259" key="7">
    <source>
        <dbReference type="PROSITE" id="PS50157"/>
    </source>
</evidence>
<proteinExistence type="predicted"/>
<keyword evidence="4" id="KW-0862">Zinc</keyword>
<feature type="region of interest" description="Disordered" evidence="6">
    <location>
        <begin position="1"/>
        <end position="24"/>
    </location>
</feature>
<keyword evidence="2" id="KW-0677">Repeat</keyword>
<feature type="domain" description="C2H2-type" evidence="7">
    <location>
        <begin position="32"/>
        <end position="59"/>
    </location>
</feature>
<protein>
    <recommendedName>
        <fullName evidence="7">C2H2-type domain-containing protein</fullName>
    </recommendedName>
</protein>
<dbReference type="InterPro" id="IPR013087">
    <property type="entry name" value="Znf_C2H2_type"/>
</dbReference>
<dbReference type="PROSITE" id="PS50157">
    <property type="entry name" value="ZINC_FINGER_C2H2_2"/>
    <property type="match status" value="1"/>
</dbReference>
<dbReference type="Proteomes" id="UP001215598">
    <property type="component" value="Unassembled WGS sequence"/>
</dbReference>